<reference evidence="1 2" key="1">
    <citation type="submission" date="2020-02" db="EMBL/GenBank/DDBJ databases">
        <title>Draft genome sequence of Limisphaera ngatamarikiensis NGM72.4T, a thermophilic Verrucomicrobia grouped in subdivision 3.</title>
        <authorList>
            <person name="Carere C.R."/>
            <person name="Steen J."/>
            <person name="Hugenholtz P."/>
            <person name="Stott M.B."/>
        </authorList>
    </citation>
    <scope>NUCLEOTIDE SEQUENCE [LARGE SCALE GENOMIC DNA]</scope>
    <source>
        <strain evidence="1 2">NGM72.4</strain>
    </source>
</reference>
<dbReference type="InterPro" id="IPR007433">
    <property type="entry name" value="DUF481"/>
</dbReference>
<gene>
    <name evidence="1" type="ORF">G4L39_09120</name>
</gene>
<name>A0A6M1RSG7_9BACT</name>
<dbReference type="Proteomes" id="UP000477311">
    <property type="component" value="Unassembled WGS sequence"/>
</dbReference>
<evidence type="ECO:0000313" key="1">
    <source>
        <dbReference type="EMBL" id="NGO39555.1"/>
    </source>
</evidence>
<protein>
    <submittedName>
        <fullName evidence="1">DUF481 domain-containing protein</fullName>
    </submittedName>
</protein>
<accession>A0A6M1RSG7</accession>
<dbReference type="RefSeq" id="WP_165107633.1">
    <property type="nucleotide sequence ID" value="NZ_JAAKYA010000053.1"/>
</dbReference>
<dbReference type="AlphaFoldDB" id="A0A6M1RSG7"/>
<keyword evidence="2" id="KW-1185">Reference proteome</keyword>
<dbReference type="EMBL" id="JAAKYA010000053">
    <property type="protein sequence ID" value="NGO39555.1"/>
    <property type="molecule type" value="Genomic_DNA"/>
</dbReference>
<proteinExistence type="predicted"/>
<organism evidence="1 2">
    <name type="scientific">Limisphaera ngatamarikiensis</name>
    <dbReference type="NCBI Taxonomy" id="1324935"/>
    <lineage>
        <taxon>Bacteria</taxon>
        <taxon>Pseudomonadati</taxon>
        <taxon>Verrucomicrobiota</taxon>
        <taxon>Verrucomicrobiia</taxon>
        <taxon>Limisphaerales</taxon>
        <taxon>Limisphaeraceae</taxon>
        <taxon>Limisphaera</taxon>
    </lineage>
</organism>
<sequence>MNWLRRTWKEATPGRRLDRCIVLVFVAAATAGVLWGAGAPCLHAQVAPDPDGATNAPAKLWRGSAFLGLTLTRGNSETFLANLSLDARRKAPRWEFGSGLAAGYGESTVDRDTEKTAEYVRGFGQYDRKFHERGYLGLRSDAEYDAIAGVDYRVRVSPLVGWYLIQRTNVELRAELGPSWGFENLADRPADQYTAFRAGERFEYQLNANTRLWQTLEYIPQVDAWDTKFLLIGELGVDAAMTRSVSLSLVLQDNYNHSPPPGRKANDLRIVAGLRYKF</sequence>
<evidence type="ECO:0000313" key="2">
    <source>
        <dbReference type="Proteomes" id="UP000477311"/>
    </source>
</evidence>
<comment type="caution">
    <text evidence="1">The sequence shown here is derived from an EMBL/GenBank/DDBJ whole genome shotgun (WGS) entry which is preliminary data.</text>
</comment>
<dbReference type="Pfam" id="PF04338">
    <property type="entry name" value="DUF481"/>
    <property type="match status" value="1"/>
</dbReference>